<dbReference type="AlphaFoldDB" id="A0A401YX92"/>
<reference evidence="1 2" key="1">
    <citation type="submission" date="2018-12" db="EMBL/GenBank/DDBJ databases">
        <title>Draft genome sequence of Embleya hyalina NBRC 13850T.</title>
        <authorList>
            <person name="Komaki H."/>
            <person name="Hosoyama A."/>
            <person name="Kimura A."/>
            <person name="Ichikawa N."/>
            <person name="Tamura T."/>
        </authorList>
    </citation>
    <scope>NUCLEOTIDE SEQUENCE [LARGE SCALE GENOMIC DNA]</scope>
    <source>
        <strain evidence="1 2">NBRC 13850</strain>
    </source>
</reference>
<gene>
    <name evidence="1" type="ORF">EHYA_06951</name>
</gene>
<evidence type="ECO:0000313" key="1">
    <source>
        <dbReference type="EMBL" id="GCD99237.1"/>
    </source>
</evidence>
<comment type="caution">
    <text evidence="1">The sequence shown here is derived from an EMBL/GenBank/DDBJ whole genome shotgun (WGS) entry which is preliminary data.</text>
</comment>
<protein>
    <submittedName>
        <fullName evidence="1">Uncharacterized protein</fullName>
    </submittedName>
</protein>
<dbReference type="Proteomes" id="UP000286931">
    <property type="component" value="Unassembled WGS sequence"/>
</dbReference>
<dbReference type="EMBL" id="BIFH01000031">
    <property type="protein sequence ID" value="GCD99237.1"/>
    <property type="molecule type" value="Genomic_DNA"/>
</dbReference>
<accession>A0A401YX92</accession>
<name>A0A401YX92_9ACTN</name>
<keyword evidence="2" id="KW-1185">Reference proteome</keyword>
<proteinExistence type="predicted"/>
<evidence type="ECO:0000313" key="2">
    <source>
        <dbReference type="Proteomes" id="UP000286931"/>
    </source>
</evidence>
<organism evidence="1 2">
    <name type="scientific">Embleya hyalina</name>
    <dbReference type="NCBI Taxonomy" id="516124"/>
    <lineage>
        <taxon>Bacteria</taxon>
        <taxon>Bacillati</taxon>
        <taxon>Actinomycetota</taxon>
        <taxon>Actinomycetes</taxon>
        <taxon>Kitasatosporales</taxon>
        <taxon>Streptomycetaceae</taxon>
        <taxon>Embleya</taxon>
    </lineage>
</organism>
<sequence>MITWWLVLISRSSSDSATTGLGKRGYQSLGARSPVHSEVVQDQDIGSDQLAHALVPGAVRVAAGELGQDPAGLREADVRALADGEVAQGLGDVCLADTARYQRMSAVSHAFAKLVTVQLLQQQ</sequence>